<dbReference type="PROSITE" id="PS51186">
    <property type="entry name" value="GNAT"/>
    <property type="match status" value="1"/>
</dbReference>
<organism evidence="3 4">
    <name type="scientific">Methanocalculus taiwanensis</name>
    <dbReference type="NCBI Taxonomy" id="106207"/>
    <lineage>
        <taxon>Archaea</taxon>
        <taxon>Methanobacteriati</taxon>
        <taxon>Methanobacteriota</taxon>
        <taxon>Stenosarchaea group</taxon>
        <taxon>Methanomicrobia</taxon>
        <taxon>Methanomicrobiales</taxon>
        <taxon>Methanocalculaceae</taxon>
        <taxon>Methanocalculus</taxon>
    </lineage>
</organism>
<dbReference type="Gene3D" id="3.40.630.30">
    <property type="match status" value="1"/>
</dbReference>
<dbReference type="AlphaFoldDB" id="A0ABD4TI42"/>
<dbReference type="Proteomes" id="UP001524383">
    <property type="component" value="Unassembled WGS sequence"/>
</dbReference>
<evidence type="ECO:0000313" key="4">
    <source>
        <dbReference type="Proteomes" id="UP001524383"/>
    </source>
</evidence>
<evidence type="ECO:0000256" key="1">
    <source>
        <dbReference type="ARBA" id="ARBA00008791"/>
    </source>
</evidence>
<dbReference type="SUPFAM" id="SSF52402">
    <property type="entry name" value="Adenine nucleotide alpha hydrolases-like"/>
    <property type="match status" value="2"/>
</dbReference>
<name>A0ABD4TI42_9EURY</name>
<dbReference type="EMBL" id="VOTZ01000004">
    <property type="protein sequence ID" value="MCQ1537962.1"/>
    <property type="molecule type" value="Genomic_DNA"/>
</dbReference>
<dbReference type="PANTHER" id="PTHR46268">
    <property type="entry name" value="STRESS RESPONSE PROTEIN NHAX"/>
    <property type="match status" value="1"/>
</dbReference>
<dbReference type="CDD" id="cd00293">
    <property type="entry name" value="USP-like"/>
    <property type="match status" value="2"/>
</dbReference>
<dbReference type="InterPro" id="IPR016181">
    <property type="entry name" value="Acyl_CoA_acyltransferase"/>
</dbReference>
<dbReference type="InterPro" id="IPR006016">
    <property type="entry name" value="UspA"/>
</dbReference>
<dbReference type="InterPro" id="IPR000182">
    <property type="entry name" value="GNAT_dom"/>
</dbReference>
<dbReference type="CDD" id="cd04301">
    <property type="entry name" value="NAT_SF"/>
    <property type="match status" value="1"/>
</dbReference>
<gene>
    <name evidence="3" type="ORF">FTO68_03025</name>
</gene>
<evidence type="ECO:0000313" key="3">
    <source>
        <dbReference type="EMBL" id="MCQ1537962.1"/>
    </source>
</evidence>
<proteinExistence type="inferred from homology"/>
<dbReference type="SUPFAM" id="SSF55729">
    <property type="entry name" value="Acyl-CoA N-acyltransferases (Nat)"/>
    <property type="match status" value="1"/>
</dbReference>
<dbReference type="Pfam" id="PF13673">
    <property type="entry name" value="Acetyltransf_10"/>
    <property type="match status" value="1"/>
</dbReference>
<protein>
    <submittedName>
        <fullName evidence="3">GNAT family N-acetyltransferase</fullName>
    </submittedName>
</protein>
<dbReference type="Gene3D" id="3.40.50.620">
    <property type="entry name" value="HUPs"/>
    <property type="match status" value="2"/>
</dbReference>
<comment type="caution">
    <text evidence="3">The sequence shown here is derived from an EMBL/GenBank/DDBJ whole genome shotgun (WGS) entry which is preliminary data.</text>
</comment>
<comment type="similarity">
    <text evidence="1">Belongs to the universal stress protein A family.</text>
</comment>
<keyword evidence="4" id="KW-1185">Reference proteome</keyword>
<dbReference type="InterPro" id="IPR006015">
    <property type="entry name" value="Universal_stress_UspA"/>
</dbReference>
<dbReference type="PRINTS" id="PR01438">
    <property type="entry name" value="UNVRSLSTRESS"/>
</dbReference>
<dbReference type="Pfam" id="PF00582">
    <property type="entry name" value="Usp"/>
    <property type="match status" value="2"/>
</dbReference>
<accession>A0ABD4TI42</accession>
<dbReference type="PANTHER" id="PTHR46268:SF6">
    <property type="entry name" value="UNIVERSAL STRESS PROTEIN UP12"/>
    <property type="match status" value="1"/>
</dbReference>
<feature type="domain" description="N-acetyltransferase" evidence="2">
    <location>
        <begin position="259"/>
        <end position="393"/>
    </location>
</feature>
<evidence type="ECO:0000259" key="2">
    <source>
        <dbReference type="PROSITE" id="PS51186"/>
    </source>
</evidence>
<dbReference type="InterPro" id="IPR014729">
    <property type="entry name" value="Rossmann-like_a/b/a_fold"/>
</dbReference>
<sequence length="412" mass="45929">MRVLIPTDFSDYSEAALRMASELPGITDAIILHVAEGKAGGKAAGKLEEYRILLSSHGISTRIRIEEQVAQPIETTIRSVAEDERIDTIVVGARGKGKVGKYLLGSVSDNLLLNVSRDLLIMQYSRYLKNSSQPEIFDNVLIPIELSSISYEIMAFVKSLNIKGQITLLHVADSADHAKIRLLREQLKDAADLMRNGEERYSISVLVLHGERVKTILSVAETLQATMILLSRFGHLDYLKQAKIGSTVAGVAAEASIPVYIRYPEFTLRMEGRELLPSEFPLAEKLWETYHQQTANPEMDRVFGAFAEGILVSLARCRRHSDGCEVDSVFTPEAYRGHGFAKYAMDALIDSCKEEWLYMHSTKVLVGWYGRYGFEKIPEDALPKTIRERYAFALGNLEGSGVVPMMRKPGGL</sequence>
<dbReference type="RefSeq" id="WP_255331895.1">
    <property type="nucleotide sequence ID" value="NZ_VOTZ01000004.1"/>
</dbReference>
<reference evidence="3 4" key="1">
    <citation type="submission" date="2019-08" db="EMBL/GenBank/DDBJ databases">
        <authorList>
            <person name="Chen S.-C."/>
            <person name="Lai M.-C."/>
            <person name="You Y.-T."/>
        </authorList>
    </citation>
    <scope>NUCLEOTIDE SEQUENCE [LARGE SCALE GENOMIC DNA]</scope>
    <source>
        <strain evidence="3 4">P2F9704a</strain>
    </source>
</reference>